<name>A0ABD0JDK0_9CAEN</name>
<organism evidence="1 2">
    <name type="scientific">Batillaria attramentaria</name>
    <dbReference type="NCBI Taxonomy" id="370345"/>
    <lineage>
        <taxon>Eukaryota</taxon>
        <taxon>Metazoa</taxon>
        <taxon>Spiralia</taxon>
        <taxon>Lophotrochozoa</taxon>
        <taxon>Mollusca</taxon>
        <taxon>Gastropoda</taxon>
        <taxon>Caenogastropoda</taxon>
        <taxon>Sorbeoconcha</taxon>
        <taxon>Cerithioidea</taxon>
        <taxon>Batillariidae</taxon>
        <taxon>Batillaria</taxon>
    </lineage>
</organism>
<keyword evidence="2" id="KW-1185">Reference proteome</keyword>
<evidence type="ECO:0000313" key="1">
    <source>
        <dbReference type="EMBL" id="KAK7471489.1"/>
    </source>
</evidence>
<comment type="caution">
    <text evidence="1">The sequence shown here is derived from an EMBL/GenBank/DDBJ whole genome shotgun (WGS) entry which is preliminary data.</text>
</comment>
<dbReference type="AlphaFoldDB" id="A0ABD0JDK0"/>
<gene>
    <name evidence="1" type="ORF">BaRGS_00035883</name>
</gene>
<reference evidence="1 2" key="1">
    <citation type="journal article" date="2023" name="Sci. Data">
        <title>Genome assembly of the Korean intertidal mud-creeper Batillaria attramentaria.</title>
        <authorList>
            <person name="Patra A.K."/>
            <person name="Ho P.T."/>
            <person name="Jun S."/>
            <person name="Lee S.J."/>
            <person name="Kim Y."/>
            <person name="Won Y.J."/>
        </authorList>
    </citation>
    <scope>NUCLEOTIDE SEQUENCE [LARGE SCALE GENOMIC DNA]</scope>
    <source>
        <strain evidence="1">Wonlab-2016</strain>
    </source>
</reference>
<sequence length="108" mass="12468">MADGEGRVTVLRPEFHAFWNSGLQGQDYLQESAIVCFLDLDEEEVTLTRVFYCTPDDGSERAEDHMIDWFYEDQQVQRADSVDVRIYMNYSPLKLTVDGLIAVLNNLK</sequence>
<proteinExistence type="predicted"/>
<feature type="non-terminal residue" evidence="1">
    <location>
        <position position="108"/>
    </location>
</feature>
<dbReference type="EMBL" id="JACVVK020000491">
    <property type="protein sequence ID" value="KAK7471489.1"/>
    <property type="molecule type" value="Genomic_DNA"/>
</dbReference>
<evidence type="ECO:0000313" key="2">
    <source>
        <dbReference type="Proteomes" id="UP001519460"/>
    </source>
</evidence>
<accession>A0ABD0JDK0</accession>
<dbReference type="Proteomes" id="UP001519460">
    <property type="component" value="Unassembled WGS sequence"/>
</dbReference>
<protein>
    <submittedName>
        <fullName evidence="1">Uncharacterized protein</fullName>
    </submittedName>
</protein>